<name>W6N1W4_CLOTY</name>
<dbReference type="GO" id="GO:0005737">
    <property type="term" value="C:cytoplasm"/>
    <property type="evidence" value="ECO:0007669"/>
    <property type="project" value="UniProtKB-SubCell"/>
</dbReference>
<evidence type="ECO:0000256" key="1">
    <source>
        <dbReference type="ARBA" id="ARBA00022829"/>
    </source>
</evidence>
<evidence type="ECO:0000313" key="5">
    <source>
        <dbReference type="Proteomes" id="UP000019482"/>
    </source>
</evidence>
<comment type="caution">
    <text evidence="4">The sequence shown here is derived from an EMBL/GenBank/DDBJ whole genome shotgun (WGS) entry which is preliminary data.</text>
</comment>
<evidence type="ECO:0000256" key="3">
    <source>
        <dbReference type="HAMAP-Rule" id="MF_01805"/>
    </source>
</evidence>
<comment type="subunit">
    <text evidence="3">Component of a cohesin-like complex composed of ScpA, ScpB and the Smc homodimer, in which ScpA and ScpB bind to the head domain of Smc. The presence of the three proteins is required for the association of the complex with DNA.</text>
</comment>
<keyword evidence="3" id="KW-0132">Cell division</keyword>
<dbReference type="NCBIfam" id="NF000994">
    <property type="entry name" value="PRK00104.1-3"/>
    <property type="match status" value="1"/>
</dbReference>
<organism evidence="4 5">
    <name type="scientific">Clostridium tyrobutyricum DIVETGP</name>
    <dbReference type="NCBI Taxonomy" id="1408889"/>
    <lineage>
        <taxon>Bacteria</taxon>
        <taxon>Bacillati</taxon>
        <taxon>Bacillota</taxon>
        <taxon>Clostridia</taxon>
        <taxon>Eubacteriales</taxon>
        <taxon>Clostridiaceae</taxon>
        <taxon>Clostridium</taxon>
    </lineage>
</organism>
<proteinExistence type="inferred from homology"/>
<keyword evidence="5" id="KW-1185">Reference proteome</keyword>
<gene>
    <name evidence="3" type="primary">scpA</name>
    <name evidence="4" type="ORF">CTDIVETGP_0106</name>
</gene>
<comment type="similarity">
    <text evidence="3">Belongs to the ScpA family.</text>
</comment>
<keyword evidence="3" id="KW-0131">Cell cycle</keyword>
<dbReference type="GO" id="GO:0006260">
    <property type="term" value="P:DNA replication"/>
    <property type="evidence" value="ECO:0007669"/>
    <property type="project" value="UniProtKB-UniRule"/>
</dbReference>
<dbReference type="InterPro" id="IPR023093">
    <property type="entry name" value="ScpA-like_C"/>
</dbReference>
<dbReference type="GO" id="GO:0007059">
    <property type="term" value="P:chromosome segregation"/>
    <property type="evidence" value="ECO:0007669"/>
    <property type="project" value="UniProtKB-UniRule"/>
</dbReference>
<dbReference type="PANTHER" id="PTHR33969">
    <property type="entry name" value="SEGREGATION AND CONDENSATION PROTEIN A"/>
    <property type="match status" value="1"/>
</dbReference>
<dbReference type="Pfam" id="PF02616">
    <property type="entry name" value="SMC_ScpA"/>
    <property type="match status" value="1"/>
</dbReference>
<dbReference type="InterPro" id="IPR003768">
    <property type="entry name" value="ScpA"/>
</dbReference>
<dbReference type="Proteomes" id="UP000019482">
    <property type="component" value="Unassembled WGS sequence"/>
</dbReference>
<keyword evidence="3" id="KW-0963">Cytoplasm</keyword>
<dbReference type="HAMAP" id="MF_01805">
    <property type="entry name" value="ScpA"/>
    <property type="match status" value="1"/>
</dbReference>
<accession>W6N1W4</accession>
<dbReference type="EMBL" id="CBXI010000003">
    <property type="protein sequence ID" value="CDL90036.1"/>
    <property type="molecule type" value="Genomic_DNA"/>
</dbReference>
<dbReference type="GO" id="GO:0051301">
    <property type="term" value="P:cell division"/>
    <property type="evidence" value="ECO:0007669"/>
    <property type="project" value="UniProtKB-KW"/>
</dbReference>
<sequence>MLLNIKIENFEGPFDLLLHLIRKNKMDVYDVKIHDITNQYLEYIHTIKQLDLELTSEFIVMASTLLEIKSKMLLPKQSIDTEDEKESEDPRKELVKKLVEYKKFKSAAEFLKKREKKVGRNFNKKPEIIVRNKEDLKPEEFLKGLTMMKLYNIYSKLMDIYMEKTNRENKFGGKISRDKFKIEDKMKYIIDNINIGQSLAFSNILKKCSYKIEKAVTFVALLELIKIGTVKVVQRENFKEIYVERLEENDKSNYDGHK</sequence>
<dbReference type="RefSeq" id="WP_017894704.1">
    <property type="nucleotide sequence ID" value="NZ_CBXI010000003.1"/>
</dbReference>
<reference evidence="4 5" key="1">
    <citation type="journal article" date="2015" name="Genome Announc.">
        <title>Draft Genome Sequence of Clostridium tyrobutyricum Strain DIVETGP, Isolated from Cow's Milk for Grana Padano Production.</title>
        <authorList>
            <person name="Soggiu A."/>
            <person name="Piras C."/>
            <person name="Gaiarsa S."/>
            <person name="Sassera D."/>
            <person name="Roncada P."/>
            <person name="Bendixen E."/>
            <person name="Brasca M."/>
            <person name="Bonizzi L."/>
        </authorList>
    </citation>
    <scope>NUCLEOTIDE SEQUENCE [LARGE SCALE GENOMIC DNA]</scope>
    <source>
        <strain evidence="4 5">DIVETGP</strain>
    </source>
</reference>
<dbReference type="GeneID" id="29419032"/>
<dbReference type="OrthoDB" id="9811016at2"/>
<evidence type="ECO:0000313" key="4">
    <source>
        <dbReference type="EMBL" id="CDL90036.1"/>
    </source>
</evidence>
<evidence type="ECO:0000256" key="2">
    <source>
        <dbReference type="ARBA" id="ARBA00044777"/>
    </source>
</evidence>
<dbReference type="PANTHER" id="PTHR33969:SF2">
    <property type="entry name" value="SEGREGATION AND CONDENSATION PROTEIN A"/>
    <property type="match status" value="1"/>
</dbReference>
<keyword evidence="1 3" id="KW-0159">Chromosome partition</keyword>
<protein>
    <recommendedName>
        <fullName evidence="2 3">Segregation and condensation protein A</fullName>
    </recommendedName>
</protein>
<dbReference type="Gene3D" id="1.10.10.580">
    <property type="entry name" value="Structural maintenance of chromosome 1. Chain E"/>
    <property type="match status" value="1"/>
</dbReference>
<dbReference type="AlphaFoldDB" id="W6N1W4"/>
<comment type="subcellular location">
    <subcellularLocation>
        <location evidence="3">Cytoplasm</location>
    </subcellularLocation>
    <text evidence="3">Associated with two foci at the outer edges of the nucleoid region in young cells, and at four foci within both cell halves in older cells.</text>
</comment>
<comment type="function">
    <text evidence="3">Participates in chromosomal partition during cell division. May act via the formation of a condensin-like complex containing Smc and ScpB that pull DNA away from mid-cell into both cell halves.</text>
</comment>
<dbReference type="Gene3D" id="6.10.250.2410">
    <property type="match status" value="1"/>
</dbReference>